<dbReference type="RefSeq" id="WP_200104503.1">
    <property type="nucleotide sequence ID" value="NZ_JAEHFV010000001.1"/>
</dbReference>
<proteinExistence type="predicted"/>
<dbReference type="EMBL" id="JAEHFV010000001">
    <property type="protein sequence ID" value="MBK0368579.1"/>
    <property type="molecule type" value="Genomic_DNA"/>
</dbReference>
<dbReference type="InterPro" id="IPR025380">
    <property type="entry name" value="DUF4369"/>
</dbReference>
<dbReference type="AlphaFoldDB" id="A0A934UIG5"/>
<name>A0A934UIG5_9FLAO</name>
<keyword evidence="3" id="KW-1185">Reference proteome</keyword>
<evidence type="ECO:0000313" key="2">
    <source>
        <dbReference type="EMBL" id="MBK0368579.1"/>
    </source>
</evidence>
<feature type="domain" description="DUF4369" evidence="1">
    <location>
        <begin position="25"/>
        <end position="120"/>
    </location>
</feature>
<protein>
    <submittedName>
        <fullName evidence="2">DUF4369 domain-containing protein</fullName>
    </submittedName>
</protein>
<comment type="caution">
    <text evidence="2">The sequence shown here is derived from an EMBL/GenBank/DDBJ whole genome shotgun (WGS) entry which is preliminary data.</text>
</comment>
<dbReference type="PROSITE" id="PS51257">
    <property type="entry name" value="PROKAR_LIPOPROTEIN"/>
    <property type="match status" value="1"/>
</dbReference>
<evidence type="ECO:0000313" key="3">
    <source>
        <dbReference type="Proteomes" id="UP000609172"/>
    </source>
</evidence>
<reference evidence="2" key="1">
    <citation type="submission" date="2020-12" db="EMBL/GenBank/DDBJ databases">
        <title>Bacterial novel species Flavobacterium sp. SE-1-e isolated from soil.</title>
        <authorList>
            <person name="Jung H.-Y."/>
        </authorList>
    </citation>
    <scope>NUCLEOTIDE SEQUENCE</scope>
    <source>
        <strain evidence="2">SE-1-e</strain>
    </source>
</reference>
<evidence type="ECO:0000259" key="1">
    <source>
        <dbReference type="Pfam" id="PF14289"/>
    </source>
</evidence>
<sequence length="254" mass="27828">MKKTILFLALTVAFVSCSKVGKDEYIISGTATGVENGKTIILQTQDPTTRAILNLDTVKVENGKFEIKGKVTEPSFHVLNIESLQGNVPFILESGEINIEINKDSINKSKASGTYNNDEYNSFKDEMDKTQKKAMDFQKKNMAVMQKAQQTQDTATINGLMKEYMKIQQETAETSKSKYNEYAESHPKSFISVLIIQSMLSDPTADVAKIEKLFNGLDESVKNTKPGTAVKTTIGQMKLPSVGANAAPAVGSPN</sequence>
<gene>
    <name evidence="2" type="ORF">I5M07_01920</name>
</gene>
<dbReference type="Proteomes" id="UP000609172">
    <property type="component" value="Unassembled WGS sequence"/>
</dbReference>
<organism evidence="2 3">
    <name type="scientific">Flavobacterium agrisoli</name>
    <dbReference type="NCBI Taxonomy" id="2793066"/>
    <lineage>
        <taxon>Bacteria</taxon>
        <taxon>Pseudomonadati</taxon>
        <taxon>Bacteroidota</taxon>
        <taxon>Flavobacteriia</taxon>
        <taxon>Flavobacteriales</taxon>
        <taxon>Flavobacteriaceae</taxon>
        <taxon>Flavobacterium</taxon>
    </lineage>
</organism>
<dbReference type="Pfam" id="PF14289">
    <property type="entry name" value="DUF4369"/>
    <property type="match status" value="1"/>
</dbReference>
<accession>A0A934UIG5</accession>